<evidence type="ECO:0000256" key="6">
    <source>
        <dbReference type="ARBA" id="ARBA00023180"/>
    </source>
</evidence>
<evidence type="ECO:0000313" key="15">
    <source>
        <dbReference type="EMBL" id="CAF3830322.1"/>
    </source>
</evidence>
<dbReference type="EMBL" id="CAJNOQ010004500">
    <property type="protein sequence ID" value="CAF1062220.1"/>
    <property type="molecule type" value="Genomic_DNA"/>
</dbReference>
<evidence type="ECO:0000256" key="5">
    <source>
        <dbReference type="ARBA" id="ARBA00022824"/>
    </source>
</evidence>
<name>A0A814L803_9BILA</name>
<dbReference type="GO" id="GO:0097363">
    <property type="term" value="F:protein O-acetylglucosaminyltransferase activity"/>
    <property type="evidence" value="ECO:0007669"/>
    <property type="project" value="UniProtKB-EC"/>
</dbReference>
<dbReference type="PANTHER" id="PTHR20961:SF148">
    <property type="entry name" value="EGF DOMAIN-SPECIFIC O-LINKED N-ACETYLGLUCOSAMINE TRANSFERASE"/>
    <property type="match status" value="1"/>
</dbReference>
<comment type="catalytic activity">
    <reaction evidence="10">
        <text>L-threonyl-[protein] + UDP-N-acetyl-alpha-D-glucosamine = 3-O-(N-acetyl-beta-D-glucosaminyl)-L-threonyl-[protein] + UDP + H(+)</text>
        <dbReference type="Rhea" id="RHEA:48908"/>
        <dbReference type="Rhea" id="RHEA-COMP:11060"/>
        <dbReference type="Rhea" id="RHEA-COMP:12252"/>
        <dbReference type="ChEBI" id="CHEBI:15378"/>
        <dbReference type="ChEBI" id="CHEBI:30013"/>
        <dbReference type="ChEBI" id="CHEBI:57705"/>
        <dbReference type="ChEBI" id="CHEBI:58223"/>
        <dbReference type="ChEBI" id="CHEBI:90840"/>
        <dbReference type="EC" id="2.4.1.255"/>
    </reaction>
</comment>
<evidence type="ECO:0000313" key="16">
    <source>
        <dbReference type="EMBL" id="CAF4260875.1"/>
    </source>
</evidence>
<protein>
    <recommendedName>
        <fullName evidence="7">EGF domain-specific O-linked N-acetylglucosamine transferase</fullName>
        <ecNumber evidence="1">2.4.1.255</ecNumber>
    </recommendedName>
    <alternativeName>
        <fullName evidence="8">Extracellular O-linked N-acetylglucosamine transferase</fullName>
    </alternativeName>
</protein>
<dbReference type="Proteomes" id="UP000663829">
    <property type="component" value="Unassembled WGS sequence"/>
</dbReference>
<dbReference type="Proteomes" id="UP000677228">
    <property type="component" value="Unassembled WGS sequence"/>
</dbReference>
<evidence type="ECO:0000313" key="13">
    <source>
        <dbReference type="EMBL" id="CAF1062220.1"/>
    </source>
</evidence>
<sequence length="531" mass="63075">MFRISLLLSLYTLIQSYNWTQLNLPTEHVPYFFYNNPLLRSTCINEGSVFCPYYEQAIDNSTKCWGYESDCQMNNSNRSFLVQCPDDSRGWTTSKEKQIHEFWRQGDFGYIAEKRNELRSFCTPIESDHDSSSLECVDHIRYCHAKNIYIDFKNIQIEKHYDRYREDILEQGDVGGKCTLNKDDLTKNGDQKSPLQSWYSELRVFTPLNDSSLLTKKCDIIFDKPTYLIKLDSSNNMYHHFCDFINFYVSQHMNNTFSLDIQIILWDTSNSDYWSYFSDTWKAFSSNPLIHLKSLNRKRVCFKDAVFTFLARMFFGLYYNMPLIPGCTNTNLFRSFQQYVLHRLNVKQYGPLKSNLIRITLLNRTTQYRQILNFNEIIQHLQAKSNNEYVINVVDYNMNVPFLQQLNITYNTDIFMGIHGAGLTHLLFLPDWATIFEIYNCEDKDCYLDLARLRGVKYFTWENGDKVYPQDEGRHPTMGTPHKKFTNYAFDVNEFERVVRKMVKYVKEHPAYRLAKRLKYKKLDEHKGEEL</sequence>
<evidence type="ECO:0000256" key="1">
    <source>
        <dbReference type="ARBA" id="ARBA00011970"/>
    </source>
</evidence>
<dbReference type="EMBL" id="CAJOBC010004499">
    <property type="protein sequence ID" value="CAF3830322.1"/>
    <property type="molecule type" value="Genomic_DNA"/>
</dbReference>
<evidence type="ECO:0000313" key="14">
    <source>
        <dbReference type="EMBL" id="CAF1468755.1"/>
    </source>
</evidence>
<feature type="domain" description="Glycosyltransferase 61 catalytic" evidence="12">
    <location>
        <begin position="328"/>
        <end position="435"/>
    </location>
</feature>
<keyword evidence="6" id="KW-0325">Glycoprotein</keyword>
<comment type="caution">
    <text evidence="13">The sequence shown here is derived from an EMBL/GenBank/DDBJ whole genome shotgun (WGS) entry which is preliminary data.</text>
</comment>
<evidence type="ECO:0000256" key="4">
    <source>
        <dbReference type="ARBA" id="ARBA00022729"/>
    </source>
</evidence>
<dbReference type="PANTHER" id="PTHR20961">
    <property type="entry name" value="GLYCOSYLTRANSFERASE"/>
    <property type="match status" value="1"/>
</dbReference>
<organism evidence="13 17">
    <name type="scientific">Didymodactylos carnosus</name>
    <dbReference type="NCBI Taxonomy" id="1234261"/>
    <lineage>
        <taxon>Eukaryota</taxon>
        <taxon>Metazoa</taxon>
        <taxon>Spiralia</taxon>
        <taxon>Gnathifera</taxon>
        <taxon>Rotifera</taxon>
        <taxon>Eurotatoria</taxon>
        <taxon>Bdelloidea</taxon>
        <taxon>Philodinida</taxon>
        <taxon>Philodinidae</taxon>
        <taxon>Didymodactylos</taxon>
    </lineage>
</organism>
<accession>A0A814L803</accession>
<evidence type="ECO:0000256" key="2">
    <source>
        <dbReference type="ARBA" id="ARBA00022676"/>
    </source>
</evidence>
<evidence type="ECO:0000256" key="11">
    <source>
        <dbReference type="SAM" id="SignalP"/>
    </source>
</evidence>
<dbReference type="Proteomes" id="UP000682733">
    <property type="component" value="Unassembled WGS sequence"/>
</dbReference>
<keyword evidence="5" id="KW-0256">Endoplasmic reticulum</keyword>
<keyword evidence="17" id="KW-1185">Reference proteome</keyword>
<feature type="chain" id="PRO_5036225141" description="EGF domain-specific O-linked N-acetylglucosamine transferase" evidence="11">
    <location>
        <begin position="17"/>
        <end position="531"/>
    </location>
</feature>
<evidence type="ECO:0000256" key="10">
    <source>
        <dbReference type="ARBA" id="ARBA00049432"/>
    </source>
</evidence>
<dbReference type="Pfam" id="PF04577">
    <property type="entry name" value="Glyco_transf_61"/>
    <property type="match status" value="1"/>
</dbReference>
<dbReference type="EMBL" id="CAJOBA010053027">
    <property type="protein sequence ID" value="CAF4260875.1"/>
    <property type="molecule type" value="Genomic_DNA"/>
</dbReference>
<feature type="signal peptide" evidence="11">
    <location>
        <begin position="1"/>
        <end position="16"/>
    </location>
</feature>
<evidence type="ECO:0000256" key="7">
    <source>
        <dbReference type="ARBA" id="ARBA00040944"/>
    </source>
</evidence>
<dbReference type="InterPro" id="IPR049625">
    <property type="entry name" value="Glyco_transf_61_cat"/>
</dbReference>
<dbReference type="AlphaFoldDB" id="A0A814L803"/>
<gene>
    <name evidence="13" type="ORF">GPM918_LOCUS16839</name>
    <name evidence="14" type="ORF">OVA965_LOCUS35565</name>
    <name evidence="15" type="ORF">SRO942_LOCUS16835</name>
    <name evidence="16" type="ORF">TMI583_LOCUS36533</name>
</gene>
<dbReference type="InterPro" id="IPR007657">
    <property type="entry name" value="Glycosyltransferase_61"/>
</dbReference>
<comment type="catalytic activity">
    <reaction evidence="9">
        <text>L-seryl-[protein] + UDP-N-acetyl-alpha-D-glucosamine = 3-O-(N-acetyl-beta-D-glucosaminyl)-L-seryl-[protein] + UDP + H(+)</text>
        <dbReference type="Rhea" id="RHEA:48904"/>
        <dbReference type="Rhea" id="RHEA-COMP:9863"/>
        <dbReference type="Rhea" id="RHEA-COMP:12251"/>
        <dbReference type="ChEBI" id="CHEBI:15378"/>
        <dbReference type="ChEBI" id="CHEBI:29999"/>
        <dbReference type="ChEBI" id="CHEBI:57705"/>
        <dbReference type="ChEBI" id="CHEBI:58223"/>
        <dbReference type="ChEBI" id="CHEBI:90838"/>
        <dbReference type="EC" id="2.4.1.255"/>
    </reaction>
</comment>
<evidence type="ECO:0000256" key="9">
    <source>
        <dbReference type="ARBA" id="ARBA00048317"/>
    </source>
</evidence>
<evidence type="ECO:0000259" key="12">
    <source>
        <dbReference type="Pfam" id="PF04577"/>
    </source>
</evidence>
<dbReference type="GO" id="GO:0005788">
    <property type="term" value="C:endoplasmic reticulum lumen"/>
    <property type="evidence" value="ECO:0007669"/>
    <property type="project" value="TreeGrafter"/>
</dbReference>
<keyword evidence="3" id="KW-0808">Transferase</keyword>
<keyword evidence="4 11" id="KW-0732">Signal</keyword>
<dbReference type="OrthoDB" id="529273at2759"/>
<evidence type="ECO:0000313" key="17">
    <source>
        <dbReference type="Proteomes" id="UP000663829"/>
    </source>
</evidence>
<reference evidence="13" key="1">
    <citation type="submission" date="2021-02" db="EMBL/GenBank/DDBJ databases">
        <authorList>
            <person name="Nowell W R."/>
        </authorList>
    </citation>
    <scope>NUCLEOTIDE SEQUENCE</scope>
</reference>
<dbReference type="Proteomes" id="UP000681722">
    <property type="component" value="Unassembled WGS sequence"/>
</dbReference>
<dbReference type="EC" id="2.4.1.255" evidence="1"/>
<evidence type="ECO:0000256" key="8">
    <source>
        <dbReference type="ARBA" id="ARBA00042574"/>
    </source>
</evidence>
<dbReference type="EMBL" id="CAJNOK010031150">
    <property type="protein sequence ID" value="CAF1468755.1"/>
    <property type="molecule type" value="Genomic_DNA"/>
</dbReference>
<keyword evidence="2" id="KW-0328">Glycosyltransferase</keyword>
<evidence type="ECO:0000256" key="3">
    <source>
        <dbReference type="ARBA" id="ARBA00022679"/>
    </source>
</evidence>
<proteinExistence type="predicted"/>